<feature type="disulfide bond" evidence="3">
    <location>
        <begin position="454"/>
        <end position="466"/>
    </location>
</feature>
<dbReference type="Gene3D" id="4.10.400.10">
    <property type="entry name" value="Low-density Lipoprotein Receptor"/>
    <property type="match status" value="1"/>
</dbReference>
<dbReference type="Pfam" id="PF01391">
    <property type="entry name" value="Collagen"/>
    <property type="match status" value="2"/>
</dbReference>
<dbReference type="Proteomes" id="UP000694844">
    <property type="component" value="Chromosome 2"/>
</dbReference>
<protein>
    <submittedName>
        <fullName evidence="6">Uncharacterized protein LOC111119863 isoform X1</fullName>
    </submittedName>
</protein>
<reference evidence="6" key="1">
    <citation type="submission" date="2025-08" db="UniProtKB">
        <authorList>
            <consortium name="RefSeq"/>
        </authorList>
    </citation>
    <scope>IDENTIFICATION</scope>
    <source>
        <tissue evidence="6">Whole sample</tissue>
    </source>
</reference>
<dbReference type="GeneID" id="111119863"/>
<gene>
    <name evidence="6" type="primary">LOC111119863</name>
</gene>
<dbReference type="SMART" id="SM00192">
    <property type="entry name" value="LDLa"/>
    <property type="match status" value="2"/>
</dbReference>
<feature type="compositionally biased region" description="Basic and acidic residues" evidence="4">
    <location>
        <begin position="311"/>
        <end position="325"/>
    </location>
</feature>
<dbReference type="KEGG" id="cvn:111119863"/>
<evidence type="ECO:0000313" key="5">
    <source>
        <dbReference type="Proteomes" id="UP000694844"/>
    </source>
</evidence>
<keyword evidence="5" id="KW-1185">Reference proteome</keyword>
<dbReference type="GO" id="GO:0005615">
    <property type="term" value="C:extracellular space"/>
    <property type="evidence" value="ECO:0007669"/>
    <property type="project" value="TreeGrafter"/>
</dbReference>
<dbReference type="GO" id="GO:0030198">
    <property type="term" value="P:extracellular matrix organization"/>
    <property type="evidence" value="ECO:0007669"/>
    <property type="project" value="TreeGrafter"/>
</dbReference>
<accession>A0A8B8CK36</accession>
<evidence type="ECO:0000256" key="3">
    <source>
        <dbReference type="PROSITE-ProRule" id="PRU00124"/>
    </source>
</evidence>
<dbReference type="PROSITE" id="PS01209">
    <property type="entry name" value="LDLRA_1"/>
    <property type="match status" value="1"/>
</dbReference>
<dbReference type="CDD" id="cd00112">
    <property type="entry name" value="LDLa"/>
    <property type="match status" value="2"/>
</dbReference>
<dbReference type="PANTHER" id="PTHR24023:SF1112">
    <property type="entry name" value="COL_CUTICLE_N DOMAIN-CONTAINING PROTEIN-RELATED"/>
    <property type="match status" value="1"/>
</dbReference>
<organism evidence="5 6">
    <name type="scientific">Crassostrea virginica</name>
    <name type="common">Eastern oyster</name>
    <dbReference type="NCBI Taxonomy" id="6565"/>
    <lineage>
        <taxon>Eukaryota</taxon>
        <taxon>Metazoa</taxon>
        <taxon>Spiralia</taxon>
        <taxon>Lophotrochozoa</taxon>
        <taxon>Mollusca</taxon>
        <taxon>Bivalvia</taxon>
        <taxon>Autobranchia</taxon>
        <taxon>Pteriomorphia</taxon>
        <taxon>Ostreida</taxon>
        <taxon>Ostreoidea</taxon>
        <taxon>Ostreidae</taxon>
        <taxon>Crassostrea</taxon>
    </lineage>
</organism>
<dbReference type="AlphaFoldDB" id="A0A8B8CK36"/>
<dbReference type="InterPro" id="IPR002172">
    <property type="entry name" value="LDrepeatLR_classA_rpt"/>
</dbReference>
<dbReference type="GO" id="GO:0030020">
    <property type="term" value="F:extracellular matrix structural constituent conferring tensile strength"/>
    <property type="evidence" value="ECO:0007669"/>
    <property type="project" value="TreeGrafter"/>
</dbReference>
<evidence type="ECO:0000256" key="4">
    <source>
        <dbReference type="SAM" id="MobiDB-lite"/>
    </source>
</evidence>
<dbReference type="GO" id="GO:0031012">
    <property type="term" value="C:extracellular matrix"/>
    <property type="evidence" value="ECO:0007669"/>
    <property type="project" value="TreeGrafter"/>
</dbReference>
<keyword evidence="1 3" id="KW-1015">Disulfide bond</keyword>
<dbReference type="InterPro" id="IPR008160">
    <property type="entry name" value="Collagen"/>
</dbReference>
<sequence length="663" mass="70315">MRTLKYSQYCAIIVTFLTCVKATYFKTQLQALRNNPAIYYPYRTVSGNSEGNFCSKSVITYQSKWCWDQIQHKWVARPQPVRQTVKECCPGYEGRNCEKLCFTCDQYHTLTKQVTVLEQEIRNRGNTTTVITGRGQKGEPGLPGLQGPPGPQGEPGLVGLPGQKGNPGLPGPPGFTGERGRDGLPGEPGVPGLPGSKGDPGPAGPPGPTGLPGSDGIAGPPGVTGPKGEKGDAAGDGITVDQYTFLVEKIDNIKNKTGLPGRDGVPGPPGPAGPPGEQGVPGSRGPQGSPGERGFPGLPGDIGPIGLPGEPGRDGRVGPKGERGETGFPGAPGPMGPQGKMGVNGEPGQPGTPGLPGPQGEKGDVSQFPISVTEYKLLVNRVEELEKTVAICCAATTPRPSTTIPPLRCSEDQHMCGGSNPRCIPSSFVCDGLSDCDDQSDESRSLCGTARPTCPEGLFACNNGQCVRSDAKCNGVNDCADESDEADCKDDDIDFSGDGVNRENTMVIEIYGEEVGGTREDTSDVPAPHINQTEYLLVGERIDQDEKATTRNPKTTTATDYWSFFSGFPAPPPLPPAGELRETLLKHVQDSDCPECRNYALEYYRESNSTSGEEVNQPINRFQSHRAGPVKYEIDTTSGSTELCFRNAIFLTQSLLFLISVCN</sequence>
<dbReference type="PRINTS" id="PR00261">
    <property type="entry name" value="LDLRECEPTOR"/>
</dbReference>
<dbReference type="PROSITE" id="PS50068">
    <property type="entry name" value="LDLRA_2"/>
    <property type="match status" value="2"/>
</dbReference>
<keyword evidence="2" id="KW-0325">Glycoprotein</keyword>
<feature type="region of interest" description="Disordered" evidence="4">
    <location>
        <begin position="254"/>
        <end position="364"/>
    </location>
</feature>
<feature type="compositionally biased region" description="Low complexity" evidence="4">
    <location>
        <begin position="154"/>
        <end position="163"/>
    </location>
</feature>
<dbReference type="InterPro" id="IPR036055">
    <property type="entry name" value="LDL_receptor-like_sf"/>
</dbReference>
<dbReference type="FunFam" id="4.10.400.10:FF:000065">
    <property type="entry name" value="Transmembrane protease serine 7"/>
    <property type="match status" value="1"/>
</dbReference>
<evidence type="ECO:0000256" key="1">
    <source>
        <dbReference type="ARBA" id="ARBA00023157"/>
    </source>
</evidence>
<feature type="disulfide bond" evidence="3">
    <location>
        <begin position="473"/>
        <end position="488"/>
    </location>
</feature>
<dbReference type="OrthoDB" id="10062665at2759"/>
<dbReference type="SUPFAM" id="SSF57424">
    <property type="entry name" value="LDL receptor-like module"/>
    <property type="match status" value="2"/>
</dbReference>
<comment type="caution">
    <text evidence="3">Lacks conserved residue(s) required for the propagation of feature annotation.</text>
</comment>
<evidence type="ECO:0000256" key="2">
    <source>
        <dbReference type="ARBA" id="ARBA00023180"/>
    </source>
</evidence>
<name>A0A8B8CK36_CRAVI</name>
<dbReference type="PANTHER" id="PTHR24023">
    <property type="entry name" value="COLLAGEN ALPHA"/>
    <property type="match status" value="1"/>
</dbReference>
<dbReference type="RefSeq" id="XP_022316115.1">
    <property type="nucleotide sequence ID" value="XM_022460407.1"/>
</dbReference>
<feature type="region of interest" description="Disordered" evidence="4">
    <location>
        <begin position="125"/>
        <end position="236"/>
    </location>
</feature>
<dbReference type="InterPro" id="IPR050149">
    <property type="entry name" value="Collagen_superfamily"/>
</dbReference>
<feature type="disulfide bond" evidence="3">
    <location>
        <begin position="461"/>
        <end position="479"/>
    </location>
</feature>
<dbReference type="Pfam" id="PF00057">
    <property type="entry name" value="Ldl_recept_a"/>
    <property type="match status" value="2"/>
</dbReference>
<dbReference type="Gene3D" id="2.40.128.620">
    <property type="match status" value="1"/>
</dbReference>
<dbReference type="InterPro" id="IPR023415">
    <property type="entry name" value="LDLR_class-A_CS"/>
</dbReference>
<evidence type="ECO:0000313" key="6">
    <source>
        <dbReference type="RefSeq" id="XP_022316115.1"/>
    </source>
</evidence>
<feature type="compositionally biased region" description="Low complexity" evidence="4">
    <location>
        <begin position="295"/>
        <end position="310"/>
    </location>
</feature>
<proteinExistence type="predicted"/>